<dbReference type="OrthoDB" id="122289at2759"/>
<proteinExistence type="predicted"/>
<dbReference type="Proteomes" id="UP000294530">
    <property type="component" value="Unassembled WGS sequence"/>
</dbReference>
<sequence>MKTSCFLVAMLAFVGSVIAVDESVVKTSVEAFTKIQASKLPDGVTLTGVTVKIDPPANATASIKKESHEDNDSNDQSDDNKKEQFGWGLGSWGGWGGWGGFGPYRFGFMCGGIPGWAYPIGYWNMYGAGLYGGGSEIYMLFTFTSHGFAFTHHFLE</sequence>
<evidence type="ECO:0000256" key="1">
    <source>
        <dbReference type="SAM" id="MobiDB-lite"/>
    </source>
</evidence>
<dbReference type="RefSeq" id="XP_067819666.1">
    <property type="nucleotide sequence ID" value="XM_067967263.1"/>
</dbReference>
<evidence type="ECO:0000313" key="4">
    <source>
        <dbReference type="Proteomes" id="UP000294530"/>
    </source>
</evidence>
<dbReference type="AlphaFoldDB" id="A0A976FNK7"/>
<dbReference type="KEGG" id="blac:94352934"/>
<dbReference type="EMBL" id="SHOA02000010">
    <property type="protein sequence ID" value="TDH70167.1"/>
    <property type="molecule type" value="Genomic_DNA"/>
</dbReference>
<reference evidence="3 4" key="1">
    <citation type="journal article" date="2021" name="Genome Biol.">
        <title>AFLAP: assembly-free linkage analysis pipeline using k-mers from genome sequencing data.</title>
        <authorList>
            <person name="Fletcher K."/>
            <person name="Zhang L."/>
            <person name="Gil J."/>
            <person name="Han R."/>
            <person name="Cavanaugh K."/>
            <person name="Michelmore R."/>
        </authorList>
    </citation>
    <scope>NUCLEOTIDE SEQUENCE [LARGE SCALE GENOMIC DNA]</scope>
    <source>
        <strain evidence="3 4">SF5</strain>
    </source>
</reference>
<protein>
    <submittedName>
        <fullName evidence="3">Uncharacterized protein</fullName>
    </submittedName>
</protein>
<name>A0A976FNK7_BRELC</name>
<comment type="caution">
    <text evidence="3">The sequence shown here is derived from an EMBL/GenBank/DDBJ whole genome shotgun (WGS) entry which is preliminary data.</text>
</comment>
<accession>A0A976FNK7</accession>
<dbReference type="GeneID" id="94352934"/>
<feature type="signal peptide" evidence="2">
    <location>
        <begin position="1"/>
        <end position="19"/>
    </location>
</feature>
<keyword evidence="4" id="KW-1185">Reference proteome</keyword>
<feature type="region of interest" description="Disordered" evidence="1">
    <location>
        <begin position="60"/>
        <end position="81"/>
    </location>
</feature>
<evidence type="ECO:0000256" key="2">
    <source>
        <dbReference type="SAM" id="SignalP"/>
    </source>
</evidence>
<gene>
    <name evidence="3" type="ORF">CCR75_009221</name>
</gene>
<keyword evidence="2" id="KW-0732">Signal</keyword>
<evidence type="ECO:0000313" key="3">
    <source>
        <dbReference type="EMBL" id="TDH70167.1"/>
    </source>
</evidence>
<feature type="chain" id="PRO_5037524670" evidence="2">
    <location>
        <begin position="20"/>
        <end position="156"/>
    </location>
</feature>
<organism evidence="3 4">
    <name type="scientific">Bremia lactucae</name>
    <name type="common">Lettuce downy mildew</name>
    <dbReference type="NCBI Taxonomy" id="4779"/>
    <lineage>
        <taxon>Eukaryota</taxon>
        <taxon>Sar</taxon>
        <taxon>Stramenopiles</taxon>
        <taxon>Oomycota</taxon>
        <taxon>Peronosporomycetes</taxon>
        <taxon>Peronosporales</taxon>
        <taxon>Peronosporaceae</taxon>
        <taxon>Bremia</taxon>
    </lineage>
</organism>